<dbReference type="STRING" id="946677.SAMN05444484_103187"/>
<evidence type="ECO:0000313" key="1">
    <source>
        <dbReference type="EMBL" id="SHL98018.1"/>
    </source>
</evidence>
<accession>A0A1M7F2T2</accession>
<proteinExistence type="predicted"/>
<reference evidence="2" key="1">
    <citation type="submission" date="2016-11" db="EMBL/GenBank/DDBJ databases">
        <authorList>
            <person name="Varghese N."/>
            <person name="Submissions S."/>
        </authorList>
    </citation>
    <scope>NUCLEOTIDE SEQUENCE [LARGE SCALE GENOMIC DNA]</scope>
    <source>
        <strain evidence="2">DSM 24724</strain>
    </source>
</reference>
<dbReference type="Proteomes" id="UP000184028">
    <property type="component" value="Unassembled WGS sequence"/>
</dbReference>
<dbReference type="RefSeq" id="WP_068842546.1">
    <property type="nucleotide sequence ID" value="NZ_FRBT01000003.1"/>
</dbReference>
<protein>
    <submittedName>
        <fullName evidence="1">Uncharacterized protein</fullName>
    </submittedName>
</protein>
<gene>
    <name evidence="1" type="ORF">SAMN05444484_103187</name>
</gene>
<dbReference type="EMBL" id="FRBT01000003">
    <property type="protein sequence ID" value="SHL98018.1"/>
    <property type="molecule type" value="Genomic_DNA"/>
</dbReference>
<organism evidence="1 2">
    <name type="scientific">Flavobacterium chilense</name>
    <dbReference type="NCBI Taxonomy" id="946677"/>
    <lineage>
        <taxon>Bacteria</taxon>
        <taxon>Pseudomonadati</taxon>
        <taxon>Bacteroidota</taxon>
        <taxon>Flavobacteriia</taxon>
        <taxon>Flavobacteriales</taxon>
        <taxon>Flavobacteriaceae</taxon>
        <taxon>Flavobacterium</taxon>
    </lineage>
</organism>
<sequence length="221" mass="25793">MADLSKITDFKTELINCLLAYLAPIGYKYNKSKEMFSMSEEEYNYKIFVYTNKRSRTIAVETKGYISFNKLDKKFKNNSITNLDIGLCGGGGKAICEKYFKQKYWNEYPEMQFYFEGVDKIDKIIDAWKSDFEQYYVPFFNECKSPFQINEIVNGNIEEVGLCHTFKAKVMYSLDIAKMASVSNSDLLKLVSQYENYLKNKFDDGGRLLNAFLANKELFFK</sequence>
<name>A0A1M7F2T2_9FLAO</name>
<dbReference type="AlphaFoldDB" id="A0A1M7F2T2"/>
<evidence type="ECO:0000313" key="2">
    <source>
        <dbReference type="Proteomes" id="UP000184028"/>
    </source>
</evidence>
<keyword evidence="2" id="KW-1185">Reference proteome</keyword>